<gene>
    <name evidence="2" type="ORF">HPBE_LOCUS18059</name>
</gene>
<evidence type="ECO:0000313" key="4">
    <source>
        <dbReference type="WBParaSite" id="HPBE_0001806001-mRNA-1"/>
    </source>
</evidence>
<reference evidence="2 3" key="1">
    <citation type="submission" date="2018-11" db="EMBL/GenBank/DDBJ databases">
        <authorList>
            <consortium name="Pathogen Informatics"/>
        </authorList>
    </citation>
    <scope>NUCLEOTIDE SEQUENCE [LARGE SCALE GENOMIC DNA]</scope>
</reference>
<name>A0A183G887_HELPZ</name>
<keyword evidence="3" id="KW-1185">Reference proteome</keyword>
<feature type="region of interest" description="Disordered" evidence="1">
    <location>
        <begin position="82"/>
        <end position="109"/>
    </location>
</feature>
<dbReference type="AlphaFoldDB" id="A0A183G887"/>
<evidence type="ECO:0000313" key="3">
    <source>
        <dbReference type="Proteomes" id="UP000050761"/>
    </source>
</evidence>
<evidence type="ECO:0000256" key="1">
    <source>
        <dbReference type="SAM" id="MobiDB-lite"/>
    </source>
</evidence>
<protein>
    <submittedName>
        <fullName evidence="4">DUF4283 domain-containing protein</fullName>
    </submittedName>
</protein>
<accession>A0A3P8BWS2</accession>
<dbReference type="OrthoDB" id="40048at2759"/>
<organism evidence="3 4">
    <name type="scientific">Heligmosomoides polygyrus</name>
    <name type="common">Parasitic roundworm</name>
    <dbReference type="NCBI Taxonomy" id="6339"/>
    <lineage>
        <taxon>Eukaryota</taxon>
        <taxon>Metazoa</taxon>
        <taxon>Ecdysozoa</taxon>
        <taxon>Nematoda</taxon>
        <taxon>Chromadorea</taxon>
        <taxon>Rhabditida</taxon>
        <taxon>Rhabditina</taxon>
        <taxon>Rhabditomorpha</taxon>
        <taxon>Strongyloidea</taxon>
        <taxon>Heligmosomidae</taxon>
        <taxon>Heligmosomoides</taxon>
    </lineage>
</organism>
<dbReference type="WBParaSite" id="HPBE_0001806001-mRNA-1">
    <property type="protein sequence ID" value="HPBE_0001806001-mRNA-1"/>
    <property type="gene ID" value="HPBE_0001806001"/>
</dbReference>
<accession>A0A183G887</accession>
<feature type="compositionally biased region" description="Basic residues" evidence="1">
    <location>
        <begin position="100"/>
        <end position="109"/>
    </location>
</feature>
<sequence length="161" mass="17888">MKETEYLTTDVTESSSIKVNGIQLQRTSVFMYLGSAVASDGNLIIEVNSREATRALEVKNLWNCRPSGSNVRCGVLACDEGNGKSNQRRGDEESALGGRSHAHGLRNPKIRNDAIRQKFNVAPIADKMREARLRWHGRVLRGKEDSVRKIGLELEVSGKRP</sequence>
<reference evidence="4" key="2">
    <citation type="submission" date="2019-09" db="UniProtKB">
        <authorList>
            <consortium name="WormBaseParasite"/>
        </authorList>
    </citation>
    <scope>IDENTIFICATION</scope>
</reference>
<dbReference type="EMBL" id="UZAH01030434">
    <property type="protein sequence ID" value="VDP10554.1"/>
    <property type="molecule type" value="Genomic_DNA"/>
</dbReference>
<proteinExistence type="predicted"/>
<dbReference type="Proteomes" id="UP000050761">
    <property type="component" value="Unassembled WGS sequence"/>
</dbReference>
<evidence type="ECO:0000313" key="2">
    <source>
        <dbReference type="EMBL" id="VDP10554.1"/>
    </source>
</evidence>